<sequence length="100" mass="10712">MNPSKPFDSPYVREHASSETLQALDRLSQLPEPVIDLKSFPPRSVAAVLILLHLVPGTGDLAVTLTTRSQRLSSHPGDTALPGGRVDLTDETVVATARSK</sequence>
<name>A0A5B0QKA2_PUCGR</name>
<dbReference type="Gene3D" id="3.90.79.10">
    <property type="entry name" value="Nucleoside Triphosphate Pyrophosphohydrolase"/>
    <property type="match status" value="1"/>
</dbReference>
<proteinExistence type="predicted"/>
<evidence type="ECO:0000313" key="1">
    <source>
        <dbReference type="EMBL" id="KAA1113647.1"/>
    </source>
</evidence>
<dbReference type="AlphaFoldDB" id="A0A5B0QKA2"/>
<dbReference type="InterPro" id="IPR015797">
    <property type="entry name" value="NUDIX_hydrolase-like_dom_sf"/>
</dbReference>
<organism evidence="1 2">
    <name type="scientific">Puccinia graminis f. sp. tritici</name>
    <dbReference type="NCBI Taxonomy" id="56615"/>
    <lineage>
        <taxon>Eukaryota</taxon>
        <taxon>Fungi</taxon>
        <taxon>Dikarya</taxon>
        <taxon>Basidiomycota</taxon>
        <taxon>Pucciniomycotina</taxon>
        <taxon>Pucciniomycetes</taxon>
        <taxon>Pucciniales</taxon>
        <taxon>Pucciniaceae</taxon>
        <taxon>Puccinia</taxon>
    </lineage>
</organism>
<gene>
    <name evidence="1" type="ORF">PGTUg99_014698</name>
</gene>
<evidence type="ECO:0000313" key="2">
    <source>
        <dbReference type="Proteomes" id="UP000325313"/>
    </source>
</evidence>
<comment type="caution">
    <text evidence="1">The sequence shown here is derived from an EMBL/GenBank/DDBJ whole genome shotgun (WGS) entry which is preliminary data.</text>
</comment>
<dbReference type="SUPFAM" id="SSF55811">
    <property type="entry name" value="Nudix"/>
    <property type="match status" value="1"/>
</dbReference>
<dbReference type="EMBL" id="VDEP01000276">
    <property type="protein sequence ID" value="KAA1113647.1"/>
    <property type="molecule type" value="Genomic_DNA"/>
</dbReference>
<reference evidence="1 2" key="1">
    <citation type="submission" date="2019-05" db="EMBL/GenBank/DDBJ databases">
        <title>Emergence of the Ug99 lineage of the wheat stem rust pathogen through somatic hybridization.</title>
        <authorList>
            <person name="Li F."/>
            <person name="Upadhyaya N.M."/>
            <person name="Sperschneider J."/>
            <person name="Matny O."/>
            <person name="Nguyen-Phuc H."/>
            <person name="Mago R."/>
            <person name="Raley C."/>
            <person name="Miller M.E."/>
            <person name="Silverstein K.A.T."/>
            <person name="Henningsen E."/>
            <person name="Hirsch C.D."/>
            <person name="Visser B."/>
            <person name="Pretorius Z.A."/>
            <person name="Steffenson B.J."/>
            <person name="Schwessinger B."/>
            <person name="Dodds P.N."/>
            <person name="Figueroa M."/>
        </authorList>
    </citation>
    <scope>NUCLEOTIDE SEQUENCE [LARGE SCALE GENOMIC DNA]</scope>
    <source>
        <strain evidence="1 2">Ug99</strain>
    </source>
</reference>
<dbReference type="GO" id="GO:0010945">
    <property type="term" value="F:coenzyme A diphosphatase activity"/>
    <property type="evidence" value="ECO:0007669"/>
    <property type="project" value="InterPro"/>
</dbReference>
<accession>A0A5B0QKA2</accession>
<dbReference type="Proteomes" id="UP000325313">
    <property type="component" value="Unassembled WGS sequence"/>
</dbReference>
<dbReference type="InterPro" id="IPR045121">
    <property type="entry name" value="CoAse"/>
</dbReference>
<dbReference type="GO" id="GO:0015938">
    <property type="term" value="P:coenzyme A catabolic process"/>
    <property type="evidence" value="ECO:0007669"/>
    <property type="project" value="TreeGrafter"/>
</dbReference>
<evidence type="ECO:0008006" key="3">
    <source>
        <dbReference type="Google" id="ProtNLM"/>
    </source>
</evidence>
<protein>
    <recommendedName>
        <fullName evidence="3">Nudix hydrolase domain-containing protein</fullName>
    </recommendedName>
</protein>
<dbReference type="PANTHER" id="PTHR12992">
    <property type="entry name" value="NUDIX HYDROLASE"/>
    <property type="match status" value="1"/>
</dbReference>
<dbReference type="PANTHER" id="PTHR12992:SF45">
    <property type="entry name" value="NUDIX HYDROLASE DOMAIN-CONTAINING PROTEIN"/>
    <property type="match status" value="1"/>
</dbReference>